<evidence type="ECO:0000313" key="2">
    <source>
        <dbReference type="Proteomes" id="UP001629367"/>
    </source>
</evidence>
<organism evidence="1 2">
    <name type="scientific">Paraburkholderia dilworthii</name>
    <dbReference type="NCBI Taxonomy" id="948106"/>
    <lineage>
        <taxon>Bacteria</taxon>
        <taxon>Pseudomonadati</taxon>
        <taxon>Pseudomonadota</taxon>
        <taxon>Betaproteobacteria</taxon>
        <taxon>Burkholderiales</taxon>
        <taxon>Burkholderiaceae</taxon>
        <taxon>Paraburkholderia</taxon>
    </lineage>
</organism>
<gene>
    <name evidence="1" type="ORF">PQQ68_30975</name>
</gene>
<reference evidence="1 2" key="1">
    <citation type="journal article" date="2024" name="Chem. Sci.">
        <title>Discovery of megapolipeptins by genome mining of a Burkholderiales bacteria collection.</title>
        <authorList>
            <person name="Paulo B.S."/>
            <person name="Recchia M.J.J."/>
            <person name="Lee S."/>
            <person name="Fergusson C.H."/>
            <person name="Romanowski S.B."/>
            <person name="Hernandez A."/>
            <person name="Krull N."/>
            <person name="Liu D.Y."/>
            <person name="Cavanagh H."/>
            <person name="Bos A."/>
            <person name="Gray C.A."/>
            <person name="Murphy B.T."/>
            <person name="Linington R.G."/>
            <person name="Eustaquio A.S."/>
        </authorList>
    </citation>
    <scope>NUCLEOTIDE SEQUENCE [LARGE SCALE GENOMIC DNA]</scope>
    <source>
        <strain evidence="1 2">RL17-335-BIF-A</strain>
    </source>
</reference>
<dbReference type="Proteomes" id="UP001629367">
    <property type="component" value="Unassembled WGS sequence"/>
</dbReference>
<feature type="non-terminal residue" evidence="1">
    <location>
        <position position="1"/>
    </location>
</feature>
<name>A0ABW9DH27_9BURK</name>
<dbReference type="RefSeq" id="WP_408218297.1">
    <property type="nucleotide sequence ID" value="NZ_JAQQBZ010000031.1"/>
</dbReference>
<keyword evidence="2" id="KW-1185">Reference proteome</keyword>
<evidence type="ECO:0000313" key="1">
    <source>
        <dbReference type="EMBL" id="MFM0597465.1"/>
    </source>
</evidence>
<protein>
    <submittedName>
        <fullName evidence="1">Uncharacterized protein</fullName>
    </submittedName>
</protein>
<proteinExistence type="predicted"/>
<accession>A0ABW9DH27</accession>
<dbReference type="EMBL" id="JAQQBZ010000031">
    <property type="protein sequence ID" value="MFM0597465.1"/>
    <property type="molecule type" value="Genomic_DNA"/>
</dbReference>
<sequence length="129" mass="14414">GQFETFDRAARIVDNPFHCTQGRGIRVNRLRPDEPLPPQMQGRWMGADDPLSELVVNGGTITCFGSVVKYDHKVIIEKDGALTVSLGVDDDSRIDDFQRENITGLVITPEGHFVVYNVKFGLEFVRPTP</sequence>
<comment type="caution">
    <text evidence="1">The sequence shown here is derived from an EMBL/GenBank/DDBJ whole genome shotgun (WGS) entry which is preliminary data.</text>
</comment>